<evidence type="ECO:0000313" key="1">
    <source>
        <dbReference type="EMBL" id="ADE12083.1"/>
    </source>
</evidence>
<dbReference type="eggNOG" id="ENOG5031FBF">
    <property type="taxonomic scope" value="Bacteria"/>
</dbReference>
<reference evidence="1 2" key="1">
    <citation type="submission" date="2010-03" db="EMBL/GenBank/DDBJ databases">
        <title>Complete sequence of Sideroxydans lithotrophicus ES-1.</title>
        <authorList>
            <consortium name="US DOE Joint Genome Institute"/>
            <person name="Lucas S."/>
            <person name="Copeland A."/>
            <person name="Lapidus A."/>
            <person name="Cheng J.-F."/>
            <person name="Bruce D."/>
            <person name="Goodwin L."/>
            <person name="Pitluck S."/>
            <person name="Munk A.C."/>
            <person name="Detter J.C."/>
            <person name="Han C."/>
            <person name="Tapia R."/>
            <person name="Larimer F."/>
            <person name="Land M."/>
            <person name="Hauser L."/>
            <person name="Kyrpides N."/>
            <person name="Ivanova N."/>
            <person name="Emerson D."/>
            <person name="Woyke T."/>
        </authorList>
    </citation>
    <scope>NUCLEOTIDE SEQUENCE [LARGE SCALE GENOMIC DNA]</scope>
    <source>
        <strain evidence="1 2">ES-1</strain>
    </source>
</reference>
<dbReference type="AlphaFoldDB" id="D5CSZ7"/>
<sequence>MRSYFPVDVRDENSIGVVADYRFLFKSPGVISATDLADCLEQSLRRVLLPDALVFVCIPKETQQILDVFNADNGVKQALERASSKVCVAVCEIDRKGNIGKPTFVKNARGSLPLIDEEKQEQIFQKGVGILFDSPNVLCPAPSGFAFVKPSKKRSKYFLRADAAFYETERVHFLAYALLSRIAKREDETKEPIAVIFIDTMAIASLAYVLRELYHELYEMPRPRVESFHSYGGMENVDKPMHGTSLCIISASSSMSMQRDWQQLTRCFPSEIFTLITLKDAKDSEQAIYAFDKSDSLNNHDKLSGLRDLRIVGESFIPEDVPLKSVLFTVRAHRDESWFEVGQKYSESSFFSLMKAAQPKDKVRPIFVDGQRLFEYKKFQEFLEKDVMQKVPLSVQAVICQDDEASIQLAEICAKRILEIRGGADAPRVIKASNFEGEKINRDEALLIVAAVVGRGTRLLSISRDLRDIHTGARHYLIGFQLGESICDCEQLQSNLKFSATKSSITVSFMESLAVGQTVGIAYEVEKALFSKWKKLSDFPLLKNRVNELQKRSGIAEGAFLPATLQGSNKLMLRTDFAYWKAGYSTQFDHSIAVLLTAAAMLQRAREFTKFKDDGHRLSSDTFQQVVLDPENFARYNDGVIQSALLRAAHPSELDYSSGGEVSRRMTDILSGVFRLNSRQQGEAALEFAFALKAERLKLADEDMNRLKLEVKELSGDGIYVELLKALLDVGHEGSLEQETGI</sequence>
<dbReference type="STRING" id="580332.Slit_1854"/>
<dbReference type="OrthoDB" id="791936at2"/>
<dbReference type="HOGENOM" id="CLU_022123_0_0_4"/>
<protein>
    <submittedName>
        <fullName evidence="1">Uncharacterized protein</fullName>
    </submittedName>
</protein>
<dbReference type="Proteomes" id="UP000001625">
    <property type="component" value="Chromosome"/>
</dbReference>
<gene>
    <name evidence="1" type="ordered locus">Slit_1854</name>
</gene>
<dbReference type="EMBL" id="CP001965">
    <property type="protein sequence ID" value="ADE12083.1"/>
    <property type="molecule type" value="Genomic_DNA"/>
</dbReference>
<proteinExistence type="predicted"/>
<organism evidence="1 2">
    <name type="scientific">Sideroxydans lithotrophicus (strain ES-1)</name>
    <dbReference type="NCBI Taxonomy" id="580332"/>
    <lineage>
        <taxon>Bacteria</taxon>
        <taxon>Pseudomonadati</taxon>
        <taxon>Pseudomonadota</taxon>
        <taxon>Betaproteobacteria</taxon>
        <taxon>Nitrosomonadales</taxon>
        <taxon>Gallionellaceae</taxon>
        <taxon>Sideroxydans</taxon>
    </lineage>
</organism>
<evidence type="ECO:0000313" key="2">
    <source>
        <dbReference type="Proteomes" id="UP000001625"/>
    </source>
</evidence>
<dbReference type="KEGG" id="slt:Slit_1854"/>
<name>D5CSZ7_SIDLE</name>
<accession>D5CSZ7</accession>
<dbReference type="RefSeq" id="WP_013029981.1">
    <property type="nucleotide sequence ID" value="NC_013959.1"/>
</dbReference>
<keyword evidence="2" id="KW-1185">Reference proteome</keyword>